<reference evidence="1 2" key="1">
    <citation type="submission" date="2018-07" db="EMBL/GenBank/DDBJ databases">
        <title>Genomic Encyclopedia of Type Strains, Phase IV (KMG-IV): sequencing the most valuable type-strain genomes for metagenomic binning, comparative biology and taxonomic classification.</title>
        <authorList>
            <person name="Goeker M."/>
        </authorList>
    </citation>
    <scope>NUCLEOTIDE SEQUENCE [LARGE SCALE GENOMIC DNA]</scope>
    <source>
        <strain evidence="1 2">DSM 26725</strain>
    </source>
</reference>
<gene>
    <name evidence="1" type="ORF">DFR46_2958</name>
</gene>
<accession>A0A3D9F663</accession>
<organism evidence="1 2">
    <name type="scientific">Parasphingopyxis lamellibrachiae</name>
    <dbReference type="NCBI Taxonomy" id="680125"/>
    <lineage>
        <taxon>Bacteria</taxon>
        <taxon>Pseudomonadati</taxon>
        <taxon>Pseudomonadota</taxon>
        <taxon>Alphaproteobacteria</taxon>
        <taxon>Sphingomonadales</taxon>
        <taxon>Sphingomonadaceae</taxon>
        <taxon>Parasphingopyxis</taxon>
    </lineage>
</organism>
<comment type="caution">
    <text evidence="1">The sequence shown here is derived from an EMBL/GenBank/DDBJ whole genome shotgun (WGS) entry which is preliminary data.</text>
</comment>
<protein>
    <submittedName>
        <fullName evidence="1">Uncharacterized protein</fullName>
    </submittedName>
</protein>
<evidence type="ECO:0000313" key="1">
    <source>
        <dbReference type="EMBL" id="RED11013.1"/>
    </source>
</evidence>
<dbReference type="EMBL" id="QRDP01000011">
    <property type="protein sequence ID" value="RED11013.1"/>
    <property type="molecule type" value="Genomic_DNA"/>
</dbReference>
<feature type="non-terminal residue" evidence="1">
    <location>
        <position position="72"/>
    </location>
</feature>
<dbReference type="AlphaFoldDB" id="A0A3D9F663"/>
<sequence>MARYFWNDCLRAERLAVSPSIGPIGDCSCSARDGYEFVAQSLYHDKSSEMIRAALCFRYYQLRMRIFDQNDR</sequence>
<dbReference type="Proteomes" id="UP000256310">
    <property type="component" value="Unassembled WGS sequence"/>
</dbReference>
<proteinExistence type="predicted"/>
<keyword evidence="2" id="KW-1185">Reference proteome</keyword>
<name>A0A3D9F663_9SPHN</name>
<evidence type="ECO:0000313" key="2">
    <source>
        <dbReference type="Proteomes" id="UP000256310"/>
    </source>
</evidence>